<dbReference type="InterPro" id="IPR010368">
    <property type="entry name" value="Com_YlbF"/>
</dbReference>
<protein>
    <submittedName>
        <fullName evidence="1">YlbF family regulator</fullName>
    </submittedName>
</protein>
<dbReference type="Proteomes" id="UP000824041">
    <property type="component" value="Unassembled WGS sequence"/>
</dbReference>
<dbReference type="InterPro" id="IPR023378">
    <property type="entry name" value="YheA/YmcA-like_dom_sf"/>
</dbReference>
<dbReference type="SUPFAM" id="SSF158622">
    <property type="entry name" value="YheA/YmcA-like"/>
    <property type="match status" value="1"/>
</dbReference>
<gene>
    <name evidence="1" type="ORF">IAA21_02445</name>
</gene>
<evidence type="ECO:0000313" key="1">
    <source>
        <dbReference type="EMBL" id="HIZ21646.1"/>
    </source>
</evidence>
<evidence type="ECO:0000313" key="2">
    <source>
        <dbReference type="Proteomes" id="UP000824041"/>
    </source>
</evidence>
<comment type="caution">
    <text evidence="1">The sequence shown here is derived from an EMBL/GenBank/DDBJ whole genome shotgun (WGS) entry which is preliminary data.</text>
</comment>
<sequence length="112" mass="13124">MDLINKNIQLLISVIKKSETYKEYKKQENVISQNPELLERVDQFRANNFKMQNESGKDNLFDVAEHLTRESAELRRIPEVNAYLDAELAICRMMQRVCKELTEGLDIHTPDL</sequence>
<proteinExistence type="predicted"/>
<dbReference type="EMBL" id="DXBU01000028">
    <property type="protein sequence ID" value="HIZ21646.1"/>
    <property type="molecule type" value="Genomic_DNA"/>
</dbReference>
<dbReference type="AlphaFoldDB" id="A0A9D2ISJ6"/>
<organism evidence="1 2">
    <name type="scientific">Candidatus Blautia faecigallinarum</name>
    <dbReference type="NCBI Taxonomy" id="2838488"/>
    <lineage>
        <taxon>Bacteria</taxon>
        <taxon>Bacillati</taxon>
        <taxon>Bacillota</taxon>
        <taxon>Clostridia</taxon>
        <taxon>Lachnospirales</taxon>
        <taxon>Lachnospiraceae</taxon>
        <taxon>Blautia</taxon>
    </lineage>
</organism>
<name>A0A9D2ISJ6_9FIRM</name>
<reference evidence="1" key="2">
    <citation type="submission" date="2021-04" db="EMBL/GenBank/DDBJ databases">
        <authorList>
            <person name="Gilroy R."/>
        </authorList>
    </citation>
    <scope>NUCLEOTIDE SEQUENCE</scope>
    <source>
        <strain evidence="1">14324</strain>
    </source>
</reference>
<accession>A0A9D2ISJ6</accession>
<dbReference type="Gene3D" id="1.20.1500.10">
    <property type="entry name" value="YheA/YmcA-like"/>
    <property type="match status" value="1"/>
</dbReference>
<dbReference type="Pfam" id="PF06133">
    <property type="entry name" value="Com_YlbF"/>
    <property type="match status" value="1"/>
</dbReference>
<reference evidence="1" key="1">
    <citation type="journal article" date="2021" name="PeerJ">
        <title>Extensive microbial diversity within the chicken gut microbiome revealed by metagenomics and culture.</title>
        <authorList>
            <person name="Gilroy R."/>
            <person name="Ravi A."/>
            <person name="Getino M."/>
            <person name="Pursley I."/>
            <person name="Horton D.L."/>
            <person name="Alikhan N.F."/>
            <person name="Baker D."/>
            <person name="Gharbi K."/>
            <person name="Hall N."/>
            <person name="Watson M."/>
            <person name="Adriaenssens E.M."/>
            <person name="Foster-Nyarko E."/>
            <person name="Jarju S."/>
            <person name="Secka A."/>
            <person name="Antonio M."/>
            <person name="Oren A."/>
            <person name="Chaudhuri R.R."/>
            <person name="La Ragione R."/>
            <person name="Hildebrand F."/>
            <person name="Pallen M.J."/>
        </authorList>
    </citation>
    <scope>NUCLEOTIDE SEQUENCE</scope>
    <source>
        <strain evidence="1">14324</strain>
    </source>
</reference>